<evidence type="ECO:0000313" key="11">
    <source>
        <dbReference type="EMBL" id="CAH3019663.1"/>
    </source>
</evidence>
<dbReference type="PROSITE" id="PS00028">
    <property type="entry name" value="ZINC_FINGER_C2H2_1"/>
    <property type="match status" value="5"/>
</dbReference>
<evidence type="ECO:0000256" key="6">
    <source>
        <dbReference type="ARBA" id="ARBA00023125"/>
    </source>
</evidence>
<gene>
    <name evidence="11" type="ORF">PEVE_00003672</name>
</gene>
<dbReference type="PROSITE" id="PS50157">
    <property type="entry name" value="ZINC_FINGER_C2H2_2"/>
    <property type="match status" value="4"/>
</dbReference>
<dbReference type="Gene3D" id="3.30.160.60">
    <property type="entry name" value="Classic Zinc Finger"/>
    <property type="match status" value="4"/>
</dbReference>
<reference evidence="11 12" key="1">
    <citation type="submission" date="2022-05" db="EMBL/GenBank/DDBJ databases">
        <authorList>
            <consortium name="Genoscope - CEA"/>
            <person name="William W."/>
        </authorList>
    </citation>
    <scope>NUCLEOTIDE SEQUENCE [LARGE SCALE GENOMIC DNA]</scope>
</reference>
<feature type="domain" description="C2H2-type" evidence="10">
    <location>
        <begin position="341"/>
        <end position="369"/>
    </location>
</feature>
<sequence length="519" mass="59660">MELLKCEWGSCEEKFASSDFPEFREHVESHLIEIFPKYNRGFSEDSIPDNFACSWRECGWDSPMDAGDLIRHVFFHVFHTRIKLEGFKKQQEMKLAPCALDGQSRNLIPENPEPFLCEWKECNVIFNCPTLFYRHVDSHAMAVDKNLVEISEDGRKKFSVKCQWEYNPGEVCDFSTANHYKLKEHCRSHTREKIFACNTCGGMFASRTKLVDHLVRQNSSGYESFQCSHCLKHCGSERILRDHMRHHVNNVKCQFCDMTCPNASALKQHVKFRHSDERPFKCDVCSYTCKMPSDLARHREFHNAVLAYHCDVEGCNFSARSMQTVKRHQKVEHQGIDLYRYECHVCGQRYTRGSGLTNHLKKKHKFSWPAGHPRFRYKECDDGICRLQTVRFESLHLSQLLNEQEGQTNSPVDNASSPATSGGSPETSAVGSPCSNVEDPLEDQRFQDLLEQYGLSDNGSETLVRKPDSCAGPIRHSPKRKPTMVHPYERPDSPELDLPQALLDLHEAAIRLANAEHAN</sequence>
<dbReference type="SUPFAM" id="SSF57667">
    <property type="entry name" value="beta-beta-alpha zinc fingers"/>
    <property type="match status" value="2"/>
</dbReference>
<evidence type="ECO:0000256" key="9">
    <source>
        <dbReference type="SAM" id="MobiDB-lite"/>
    </source>
</evidence>
<dbReference type="Proteomes" id="UP001159427">
    <property type="component" value="Unassembled WGS sequence"/>
</dbReference>
<evidence type="ECO:0000256" key="2">
    <source>
        <dbReference type="ARBA" id="ARBA00022723"/>
    </source>
</evidence>
<evidence type="ECO:0000313" key="12">
    <source>
        <dbReference type="Proteomes" id="UP001159427"/>
    </source>
</evidence>
<evidence type="ECO:0000256" key="4">
    <source>
        <dbReference type="ARBA" id="ARBA00022771"/>
    </source>
</evidence>
<evidence type="ECO:0000256" key="5">
    <source>
        <dbReference type="ARBA" id="ARBA00022833"/>
    </source>
</evidence>
<organism evidence="11 12">
    <name type="scientific">Porites evermanni</name>
    <dbReference type="NCBI Taxonomy" id="104178"/>
    <lineage>
        <taxon>Eukaryota</taxon>
        <taxon>Metazoa</taxon>
        <taxon>Cnidaria</taxon>
        <taxon>Anthozoa</taxon>
        <taxon>Hexacorallia</taxon>
        <taxon>Scleractinia</taxon>
        <taxon>Fungiina</taxon>
        <taxon>Poritidae</taxon>
        <taxon>Porites</taxon>
    </lineage>
</organism>
<accession>A0ABN8LR02</accession>
<protein>
    <recommendedName>
        <fullName evidence="10">C2H2-type domain-containing protein</fullName>
    </recommendedName>
</protein>
<dbReference type="Pfam" id="PF00096">
    <property type="entry name" value="zf-C2H2"/>
    <property type="match status" value="1"/>
</dbReference>
<feature type="domain" description="C2H2-type" evidence="10">
    <location>
        <begin position="195"/>
        <end position="224"/>
    </location>
</feature>
<evidence type="ECO:0000256" key="1">
    <source>
        <dbReference type="ARBA" id="ARBA00004123"/>
    </source>
</evidence>
<dbReference type="InterPro" id="IPR051574">
    <property type="entry name" value="ZnF_E-box_Homeobox"/>
</dbReference>
<keyword evidence="2" id="KW-0479">Metal-binding</keyword>
<dbReference type="PANTHER" id="PTHR24391">
    <property type="entry name" value="HISTONE H4 TRANSCRIPTION FACTOR-RELATED"/>
    <property type="match status" value="1"/>
</dbReference>
<evidence type="ECO:0000256" key="8">
    <source>
        <dbReference type="PROSITE-ProRule" id="PRU00042"/>
    </source>
</evidence>
<feature type="compositionally biased region" description="Polar residues" evidence="9">
    <location>
        <begin position="403"/>
        <end position="435"/>
    </location>
</feature>
<evidence type="ECO:0000259" key="10">
    <source>
        <dbReference type="PROSITE" id="PS50157"/>
    </source>
</evidence>
<comment type="subcellular location">
    <subcellularLocation>
        <location evidence="1">Nucleus</location>
    </subcellularLocation>
</comment>
<dbReference type="InterPro" id="IPR013087">
    <property type="entry name" value="Znf_C2H2_type"/>
</dbReference>
<dbReference type="PANTHER" id="PTHR24391:SF18">
    <property type="entry name" value="EG:115C2.6 PROTEIN"/>
    <property type="match status" value="1"/>
</dbReference>
<proteinExistence type="predicted"/>
<comment type="caution">
    <text evidence="11">The sequence shown here is derived from an EMBL/GenBank/DDBJ whole genome shotgun (WGS) entry which is preliminary data.</text>
</comment>
<evidence type="ECO:0000256" key="7">
    <source>
        <dbReference type="ARBA" id="ARBA00023242"/>
    </source>
</evidence>
<keyword evidence="4 8" id="KW-0863">Zinc-finger</keyword>
<feature type="domain" description="C2H2-type" evidence="10">
    <location>
        <begin position="225"/>
        <end position="252"/>
    </location>
</feature>
<feature type="region of interest" description="Disordered" evidence="9">
    <location>
        <begin position="457"/>
        <end position="496"/>
    </location>
</feature>
<dbReference type="SMART" id="SM00355">
    <property type="entry name" value="ZnF_C2H2"/>
    <property type="match status" value="10"/>
</dbReference>
<dbReference type="EMBL" id="CALNXI010000122">
    <property type="protein sequence ID" value="CAH3019663.1"/>
    <property type="molecule type" value="Genomic_DNA"/>
</dbReference>
<dbReference type="InterPro" id="IPR036236">
    <property type="entry name" value="Znf_C2H2_sf"/>
</dbReference>
<feature type="region of interest" description="Disordered" evidence="9">
    <location>
        <begin position="403"/>
        <end position="438"/>
    </location>
</feature>
<evidence type="ECO:0000256" key="3">
    <source>
        <dbReference type="ARBA" id="ARBA00022737"/>
    </source>
</evidence>
<keyword evidence="3" id="KW-0677">Repeat</keyword>
<keyword evidence="12" id="KW-1185">Reference proteome</keyword>
<name>A0ABN8LR02_9CNID</name>
<keyword evidence="5" id="KW-0862">Zinc</keyword>
<keyword evidence="7" id="KW-0539">Nucleus</keyword>
<keyword evidence="6" id="KW-0238">DNA-binding</keyword>
<feature type="domain" description="C2H2-type" evidence="10">
    <location>
        <begin position="251"/>
        <end position="279"/>
    </location>
</feature>